<reference evidence="3" key="2">
    <citation type="journal article" date="2012" name="J. Am. Chem. Soc.">
        <title>Insights into pyrroindomycin biosynthesis reveal a uniform paradigm for tetramate/tetronate formation.</title>
        <authorList>
            <person name="Wu Q."/>
            <person name="Wu Z."/>
            <person name="Qu X."/>
            <person name="Liu W."/>
        </authorList>
    </citation>
    <scope>NUCLEOTIDE SEQUENCE</scope>
    <source>
        <strain evidence="3">NRRL 21084</strain>
    </source>
</reference>
<evidence type="ECO:0000256" key="1">
    <source>
        <dbReference type="SAM" id="SignalP"/>
    </source>
</evidence>
<organism evidence="3">
    <name type="scientific">Streptomyces rugosporus</name>
    <dbReference type="NCBI Taxonomy" id="295838"/>
    <lineage>
        <taxon>Bacteria</taxon>
        <taxon>Bacillati</taxon>
        <taxon>Actinomycetota</taxon>
        <taxon>Actinomycetes</taxon>
        <taxon>Kitasatosporales</taxon>
        <taxon>Streptomycetaceae</taxon>
        <taxon>Streptomyces</taxon>
    </lineage>
</organism>
<dbReference type="InterPro" id="IPR035992">
    <property type="entry name" value="Ricin_B-like_lectins"/>
</dbReference>
<proteinExistence type="predicted"/>
<dbReference type="CDD" id="cd00161">
    <property type="entry name" value="beta-trefoil_Ricin-like"/>
    <property type="match status" value="1"/>
</dbReference>
<dbReference type="Gene3D" id="2.80.10.50">
    <property type="match status" value="1"/>
</dbReference>
<dbReference type="PROSITE" id="PS50231">
    <property type="entry name" value="RICIN_B_LECTIN"/>
    <property type="match status" value="1"/>
</dbReference>
<keyword evidence="1" id="KW-0732">Signal</keyword>
<feature type="signal peptide" evidence="1">
    <location>
        <begin position="1"/>
        <end position="40"/>
    </location>
</feature>
<dbReference type="EMBL" id="JX042309">
    <property type="protein sequence ID" value="AFV71294.1"/>
    <property type="molecule type" value="Genomic_DNA"/>
</dbReference>
<dbReference type="Pfam" id="PF00652">
    <property type="entry name" value="Ricin_B_lectin"/>
    <property type="match status" value="1"/>
</dbReference>
<protein>
    <submittedName>
        <fullName evidence="3">Beta-agarase</fullName>
    </submittedName>
</protein>
<feature type="chain" id="PRO_5003911477" evidence="1">
    <location>
        <begin position="41"/>
        <end position="162"/>
    </location>
</feature>
<evidence type="ECO:0000313" key="3">
    <source>
        <dbReference type="EMBL" id="AFV71294.1"/>
    </source>
</evidence>
<dbReference type="SUPFAM" id="SSF50370">
    <property type="entry name" value="Ricin B-like lectins"/>
    <property type="match status" value="1"/>
</dbReference>
<accession>K7QSI7</accession>
<name>K7QSI7_STRRG</name>
<feature type="non-terminal residue" evidence="3">
    <location>
        <position position="162"/>
    </location>
</feature>
<sequence>MLRSRANSPGGTTMLSARRLLSGAALVTTVSAGLAVPAEAAAAPPMCLDATNDRGNGVRIYQWECQNGNNNQKFVIDNGQIKIKDTLARRPMCVDVTNDRGNGVRIYQWECQDGNNNQRFVIDNGQIKIKDTLGRRPMCLDVTNDRGNGVRVYQWECQDGNN</sequence>
<dbReference type="InterPro" id="IPR000772">
    <property type="entry name" value="Ricin_B_lectin"/>
</dbReference>
<feature type="domain" description="Ricin B lectin" evidence="2">
    <location>
        <begin position="43"/>
        <end position="161"/>
    </location>
</feature>
<dbReference type="AlphaFoldDB" id="K7QSI7"/>
<evidence type="ECO:0000259" key="2">
    <source>
        <dbReference type="Pfam" id="PF00652"/>
    </source>
</evidence>
<reference evidence="3" key="1">
    <citation type="journal article" date="2012" name="Chem. Biol.">
        <title>Quartromicin biosynthesis: two alternative polyketide chains produced by one polyketide synthase assembly line.</title>
        <authorList>
            <person name="He H.Y."/>
            <person name="Pan H.X."/>
            <person name="Wu L.F."/>
            <person name="Zhang B.B."/>
            <person name="Chai H.B."/>
            <person name="Liu W."/>
            <person name="Tang G.L."/>
        </authorList>
    </citation>
    <scope>NUCLEOTIDE SEQUENCE</scope>
    <source>
        <strain evidence="3">NRRL 21084</strain>
    </source>
</reference>